<proteinExistence type="predicted"/>
<organism evidence="1 2">
    <name type="scientific">Paspalum notatum var. saurae</name>
    <dbReference type="NCBI Taxonomy" id="547442"/>
    <lineage>
        <taxon>Eukaryota</taxon>
        <taxon>Viridiplantae</taxon>
        <taxon>Streptophyta</taxon>
        <taxon>Embryophyta</taxon>
        <taxon>Tracheophyta</taxon>
        <taxon>Spermatophyta</taxon>
        <taxon>Magnoliopsida</taxon>
        <taxon>Liliopsida</taxon>
        <taxon>Poales</taxon>
        <taxon>Poaceae</taxon>
        <taxon>PACMAD clade</taxon>
        <taxon>Panicoideae</taxon>
        <taxon>Andropogonodae</taxon>
        <taxon>Paspaleae</taxon>
        <taxon>Paspalinae</taxon>
        <taxon>Paspalum</taxon>
    </lineage>
</organism>
<reference evidence="1 2" key="1">
    <citation type="submission" date="2024-02" db="EMBL/GenBank/DDBJ databases">
        <title>High-quality chromosome-scale genome assembly of Pensacola bahiagrass (Paspalum notatum Flugge var. saurae).</title>
        <authorList>
            <person name="Vega J.M."/>
            <person name="Podio M."/>
            <person name="Orjuela J."/>
            <person name="Siena L.A."/>
            <person name="Pessino S.C."/>
            <person name="Combes M.C."/>
            <person name="Mariac C."/>
            <person name="Albertini E."/>
            <person name="Pupilli F."/>
            <person name="Ortiz J.P.A."/>
            <person name="Leblanc O."/>
        </authorList>
    </citation>
    <scope>NUCLEOTIDE SEQUENCE [LARGE SCALE GENOMIC DNA]</scope>
    <source>
        <strain evidence="1">R1</strain>
        <tissue evidence="1">Leaf</tissue>
    </source>
</reference>
<accession>A0AAQ3WHK5</accession>
<dbReference type="Proteomes" id="UP001341281">
    <property type="component" value="Chromosome 03"/>
</dbReference>
<gene>
    <name evidence="1" type="ORF">U9M48_011486</name>
</gene>
<sequence>MMSPPTASLLFITNCDLKFPLRETISNSILLWTYVELILFSTWFVN</sequence>
<dbReference type="AlphaFoldDB" id="A0AAQ3WHK5"/>
<evidence type="ECO:0000313" key="1">
    <source>
        <dbReference type="EMBL" id="WVZ61645.1"/>
    </source>
</evidence>
<dbReference type="EMBL" id="CP144747">
    <property type="protein sequence ID" value="WVZ61645.1"/>
    <property type="molecule type" value="Genomic_DNA"/>
</dbReference>
<keyword evidence="2" id="KW-1185">Reference proteome</keyword>
<protein>
    <submittedName>
        <fullName evidence="1">Uncharacterized protein</fullName>
    </submittedName>
</protein>
<name>A0AAQ3WHK5_PASNO</name>
<evidence type="ECO:0000313" key="2">
    <source>
        <dbReference type="Proteomes" id="UP001341281"/>
    </source>
</evidence>